<keyword evidence="1" id="KW-0472">Membrane</keyword>
<protein>
    <submittedName>
        <fullName evidence="2">Uncharacterized protein</fullName>
    </submittedName>
</protein>
<accession>A0AB33XSA8</accession>
<proteinExistence type="predicted"/>
<organism evidence="2 3">
    <name type="scientific">Lacticaseibacillus rhamnosus LRHMDP3</name>
    <dbReference type="NCBI Taxonomy" id="1203259"/>
    <lineage>
        <taxon>Bacteria</taxon>
        <taxon>Bacillati</taxon>
        <taxon>Bacillota</taxon>
        <taxon>Bacilli</taxon>
        <taxon>Lactobacillales</taxon>
        <taxon>Lactobacillaceae</taxon>
        <taxon>Lacticaseibacillus</taxon>
    </lineage>
</organism>
<comment type="caution">
    <text evidence="2">The sequence shown here is derived from an EMBL/GenBank/DDBJ whole genome shotgun (WGS) entry which is preliminary data.</text>
</comment>
<feature type="transmembrane region" description="Helical" evidence="1">
    <location>
        <begin position="6"/>
        <end position="29"/>
    </location>
</feature>
<dbReference type="AlphaFoldDB" id="A0AB33XSA8"/>
<dbReference type="Proteomes" id="UP000009352">
    <property type="component" value="Unassembled WGS sequence"/>
</dbReference>
<evidence type="ECO:0000313" key="2">
    <source>
        <dbReference type="EMBL" id="EKS49447.1"/>
    </source>
</evidence>
<name>A0AB33XSA8_LACRH</name>
<sequence>MKEGGSMSVMCMSAGTMSVGGINHLALLLMSGTRPFDQ</sequence>
<keyword evidence="1" id="KW-0812">Transmembrane</keyword>
<keyword evidence="1" id="KW-1133">Transmembrane helix</keyword>
<reference evidence="2 3" key="1">
    <citation type="journal article" date="2013" name="Genome Announc.">
        <title>Draft Genome Sequence of Staphylococcus simulans UMC-CNS-990, Isolated from a Case of Chronic Bovine Mastitis.</title>
        <authorList>
            <person name="Calcutt M.J."/>
            <person name="Foecking M.F."/>
            <person name="Hsieh H.Y."/>
            <person name="Perry J."/>
            <person name="Stewart G.C."/>
            <person name="Middleton J.R."/>
        </authorList>
    </citation>
    <scope>NUCLEOTIDE SEQUENCE [LARGE SCALE GENOMIC DNA]</scope>
    <source>
        <strain evidence="2 3">LRHMDP3</strain>
    </source>
</reference>
<gene>
    <name evidence="2" type="ORF">LRHMDP3_2282</name>
</gene>
<dbReference type="EMBL" id="AMQX01000014">
    <property type="protein sequence ID" value="EKS49447.1"/>
    <property type="molecule type" value="Genomic_DNA"/>
</dbReference>
<evidence type="ECO:0000256" key="1">
    <source>
        <dbReference type="SAM" id="Phobius"/>
    </source>
</evidence>
<evidence type="ECO:0000313" key="3">
    <source>
        <dbReference type="Proteomes" id="UP000009352"/>
    </source>
</evidence>